<dbReference type="STRING" id="28084.Lche_1787"/>
<reference evidence="5 7" key="1">
    <citation type="submission" date="2015-11" db="EMBL/GenBank/DDBJ databases">
        <title>Genomic analysis of 38 Legionella species identifies large and diverse effector repertoires.</title>
        <authorList>
            <person name="Burstein D."/>
            <person name="Amaro F."/>
            <person name="Zusman T."/>
            <person name="Lifshitz Z."/>
            <person name="Cohen O."/>
            <person name="Gilbert J.A."/>
            <person name="Pupko T."/>
            <person name="Shuman H.A."/>
            <person name="Segal G."/>
        </authorList>
    </citation>
    <scope>NUCLEOTIDE SEQUENCE [LARGE SCALE GENOMIC DNA]</scope>
    <source>
        <strain evidence="5 7">ORW</strain>
    </source>
</reference>
<dbReference type="InterPro" id="IPR005412">
    <property type="entry name" value="Fis_DNA-bd"/>
</dbReference>
<feature type="domain" description="DNA binding HTH" evidence="4">
    <location>
        <begin position="64"/>
        <end position="104"/>
    </location>
</feature>
<dbReference type="PIRSF" id="PIRSF002097">
    <property type="entry name" value="DNA-binding_Fis"/>
    <property type="match status" value="1"/>
</dbReference>
<evidence type="ECO:0000256" key="1">
    <source>
        <dbReference type="ARBA" id="ARBA00008559"/>
    </source>
</evidence>
<dbReference type="PATRIC" id="fig|28084.5.peg.1935"/>
<evidence type="ECO:0000313" key="6">
    <source>
        <dbReference type="EMBL" id="VEB37936.1"/>
    </source>
</evidence>
<dbReference type="EMBL" id="LR134173">
    <property type="protein sequence ID" value="VEB37936.1"/>
    <property type="molecule type" value="Genomic_DNA"/>
</dbReference>
<dbReference type="InterPro" id="IPR009057">
    <property type="entry name" value="Homeodomain-like_sf"/>
</dbReference>
<proteinExistence type="inferred from homology"/>
<evidence type="ECO:0000256" key="3">
    <source>
        <dbReference type="ARBA" id="ARBA00029540"/>
    </source>
</evidence>
<dbReference type="Pfam" id="PF02954">
    <property type="entry name" value="HTH_8"/>
    <property type="match status" value="1"/>
</dbReference>
<organism evidence="5 7">
    <name type="scientific">Legionella cherrii</name>
    <dbReference type="NCBI Taxonomy" id="28084"/>
    <lineage>
        <taxon>Bacteria</taxon>
        <taxon>Pseudomonadati</taxon>
        <taxon>Pseudomonadota</taxon>
        <taxon>Gammaproteobacteria</taxon>
        <taxon>Legionellales</taxon>
        <taxon>Legionellaceae</taxon>
        <taxon>Legionella</taxon>
    </lineage>
</organism>
<evidence type="ECO:0000313" key="5">
    <source>
        <dbReference type="EMBL" id="KTC79767.1"/>
    </source>
</evidence>
<dbReference type="PANTHER" id="PTHR47918">
    <property type="entry name" value="DNA-BINDING PROTEIN FIS"/>
    <property type="match status" value="1"/>
</dbReference>
<evidence type="ECO:0000313" key="8">
    <source>
        <dbReference type="Proteomes" id="UP000277577"/>
    </source>
</evidence>
<dbReference type="Proteomes" id="UP000277577">
    <property type="component" value="Chromosome"/>
</dbReference>
<sequence>MLAIGMCDLINNKEVKMTVIETPDTTLSMTKQDQGLQDLVYNLVTRFLAENKTKNIDDLYDMILSEVEPPLLQAVMEKRRGNQLQAAKMLGISRGTIRKKLQRYFGTKYFRLTDE</sequence>
<dbReference type="GO" id="GO:0043565">
    <property type="term" value="F:sequence-specific DNA binding"/>
    <property type="evidence" value="ECO:0007669"/>
    <property type="project" value="InterPro"/>
</dbReference>
<accession>A0A0W0S8M1</accession>
<keyword evidence="8" id="KW-1185">Reference proteome</keyword>
<evidence type="ECO:0000259" key="4">
    <source>
        <dbReference type="Pfam" id="PF02954"/>
    </source>
</evidence>
<evidence type="ECO:0000313" key="7">
    <source>
        <dbReference type="Proteomes" id="UP000054921"/>
    </source>
</evidence>
<dbReference type="PRINTS" id="PR01590">
    <property type="entry name" value="HTHFIS"/>
</dbReference>
<dbReference type="GO" id="GO:0006355">
    <property type="term" value="P:regulation of DNA-templated transcription"/>
    <property type="evidence" value="ECO:0007669"/>
    <property type="project" value="InterPro"/>
</dbReference>
<dbReference type="Gene3D" id="1.10.10.60">
    <property type="entry name" value="Homeodomain-like"/>
    <property type="match status" value="1"/>
</dbReference>
<dbReference type="InterPro" id="IPR002197">
    <property type="entry name" value="HTH_Fis"/>
</dbReference>
<reference evidence="6 8" key="2">
    <citation type="submission" date="2018-12" db="EMBL/GenBank/DDBJ databases">
        <authorList>
            <consortium name="Pathogen Informatics"/>
        </authorList>
    </citation>
    <scope>NUCLEOTIDE SEQUENCE [LARGE SCALE GENOMIC DNA]</scope>
    <source>
        <strain evidence="6 8">NCTC11976</strain>
    </source>
</reference>
<gene>
    <name evidence="5" type="primary">fis_2</name>
    <name evidence="6" type="synonym">fis_3</name>
    <name evidence="5" type="ORF">Lche_1787</name>
    <name evidence="6" type="ORF">NCTC11976_02470</name>
</gene>
<name>A0A0W0S8M1_9GAMM</name>
<dbReference type="Proteomes" id="UP000054921">
    <property type="component" value="Unassembled WGS sequence"/>
</dbReference>
<comment type="similarity">
    <text evidence="1">Belongs to the transcriptional regulatory Fis family.</text>
</comment>
<evidence type="ECO:0000256" key="2">
    <source>
        <dbReference type="ARBA" id="ARBA00023125"/>
    </source>
</evidence>
<dbReference type="AlphaFoldDB" id="A0A0W0S8M1"/>
<dbReference type="EMBL" id="LNXW01000013">
    <property type="protein sequence ID" value="KTC79767.1"/>
    <property type="molecule type" value="Genomic_DNA"/>
</dbReference>
<protein>
    <recommendedName>
        <fullName evidence="3">Putative Fis-like DNA-binding protein</fullName>
    </recommendedName>
</protein>
<dbReference type="PANTHER" id="PTHR47918:SF1">
    <property type="entry name" value="DNA-BINDING PROTEIN FIS"/>
    <property type="match status" value="1"/>
</dbReference>
<dbReference type="InterPro" id="IPR050207">
    <property type="entry name" value="Trans_regulatory_Fis"/>
</dbReference>
<keyword evidence="2 5" id="KW-0238">DNA-binding</keyword>
<dbReference type="SUPFAM" id="SSF46689">
    <property type="entry name" value="Homeodomain-like"/>
    <property type="match status" value="1"/>
</dbReference>